<dbReference type="PANTHER" id="PTHR32268">
    <property type="entry name" value="HOMOSERINE O-ACETYLTRANSFERASE"/>
    <property type="match status" value="1"/>
</dbReference>
<proteinExistence type="predicted"/>
<evidence type="ECO:0000259" key="2">
    <source>
        <dbReference type="Pfam" id="PF00561"/>
    </source>
</evidence>
<dbReference type="EMBL" id="FYDG01000014">
    <property type="protein sequence ID" value="SNB81064.1"/>
    <property type="molecule type" value="Genomic_DNA"/>
</dbReference>
<feature type="active site" description="Nucleophile" evidence="1">
    <location>
        <position position="140"/>
    </location>
</feature>
<dbReference type="OrthoDB" id="9800754at2"/>
<evidence type="ECO:0000313" key="4">
    <source>
        <dbReference type="Proteomes" id="UP000198418"/>
    </source>
</evidence>
<sequence length="348" mass="37438">MSSEYYSQALHGPFDVFEAGDLDLESGGKLRGGKLAYATFGALNADKSNAILFPTWYSGTTKILEQAYVGPGRALDPEKYFIILVNQIGNGLSSSPSNTPAPFNAAAFPKISIGDDVRAQYKLVTEHFGITRLALVLGGSMGAQQSFEWAARYPDAVARVAPIAGTARETAHNRLLAQTFIEAITSDRAFDDGWYAPGAVHRGLRAHARAFAASGFSQKLFNTRGWAGLGFTDTEDFVAGFVENHFLPQDPNNLILLARKWRDADVSRLTGGDLAAALGRIKAKTAVIAIDEDVFFPPEDIAADQQLIPGSALKRVSSIWGHLALFGVDPDWSRAVDHILTGLLATPA</sequence>
<dbReference type="InterPro" id="IPR029058">
    <property type="entry name" value="AB_hydrolase_fold"/>
</dbReference>
<feature type="active site" evidence="1">
    <location>
        <position position="322"/>
    </location>
</feature>
<evidence type="ECO:0000256" key="1">
    <source>
        <dbReference type="PIRSR" id="PIRSR000443-1"/>
    </source>
</evidence>
<feature type="active site" evidence="1">
    <location>
        <position position="293"/>
    </location>
</feature>
<dbReference type="NCBIfam" id="NF005757">
    <property type="entry name" value="PRK07581.1"/>
    <property type="match status" value="1"/>
</dbReference>
<dbReference type="InterPro" id="IPR008220">
    <property type="entry name" value="HAT_MetX-like"/>
</dbReference>
<reference evidence="4" key="1">
    <citation type="submission" date="2017-06" db="EMBL/GenBank/DDBJ databases">
        <authorList>
            <person name="Varghese N."/>
            <person name="Submissions S."/>
        </authorList>
    </citation>
    <scope>NUCLEOTIDE SEQUENCE [LARGE SCALE GENOMIC DNA]</scope>
    <source>
        <strain evidence="4">DSM 137</strain>
    </source>
</reference>
<feature type="domain" description="AB hydrolase-1" evidence="2">
    <location>
        <begin position="73"/>
        <end position="326"/>
    </location>
</feature>
<dbReference type="GO" id="GO:0016747">
    <property type="term" value="F:acyltransferase activity, transferring groups other than amino-acyl groups"/>
    <property type="evidence" value="ECO:0007669"/>
    <property type="project" value="InterPro"/>
</dbReference>
<dbReference type="Pfam" id="PF00561">
    <property type="entry name" value="Abhydrolase_1"/>
    <property type="match status" value="1"/>
</dbReference>
<protein>
    <submittedName>
        <fullName evidence="3">Homoserine O-acetyltransferase</fullName>
    </submittedName>
</protein>
<dbReference type="InterPro" id="IPR000073">
    <property type="entry name" value="AB_hydrolase_1"/>
</dbReference>
<keyword evidence="3" id="KW-0808">Transferase</keyword>
<name>A0A212S7C6_RHOAC</name>
<dbReference type="AlphaFoldDB" id="A0A212S7C6"/>
<dbReference type="Gene3D" id="3.40.50.1820">
    <property type="entry name" value="alpha/beta hydrolase"/>
    <property type="match status" value="1"/>
</dbReference>
<keyword evidence="4" id="KW-1185">Reference proteome</keyword>
<organism evidence="3 4">
    <name type="scientific">Rhodoblastus acidophilus</name>
    <name type="common">Rhodopseudomonas acidophila</name>
    <dbReference type="NCBI Taxonomy" id="1074"/>
    <lineage>
        <taxon>Bacteria</taxon>
        <taxon>Pseudomonadati</taxon>
        <taxon>Pseudomonadota</taxon>
        <taxon>Alphaproteobacteria</taxon>
        <taxon>Hyphomicrobiales</taxon>
        <taxon>Rhodoblastaceae</taxon>
        <taxon>Rhodoblastus</taxon>
    </lineage>
</organism>
<dbReference type="Proteomes" id="UP000198418">
    <property type="component" value="Unassembled WGS sequence"/>
</dbReference>
<dbReference type="PANTHER" id="PTHR32268:SF15">
    <property type="entry name" value="HOMOSERINE ACETYLTRANSFERASE FAMILY PROTEIN (AFU_ORTHOLOGUE AFUA_1G15350)"/>
    <property type="match status" value="1"/>
</dbReference>
<dbReference type="SUPFAM" id="SSF53474">
    <property type="entry name" value="alpha/beta-Hydrolases"/>
    <property type="match status" value="1"/>
</dbReference>
<dbReference type="RefSeq" id="WP_088522106.1">
    <property type="nucleotide sequence ID" value="NZ_FYDG01000014.1"/>
</dbReference>
<evidence type="ECO:0000313" key="3">
    <source>
        <dbReference type="EMBL" id="SNB81064.1"/>
    </source>
</evidence>
<accession>A0A212S7C6</accession>
<gene>
    <name evidence="3" type="ORF">SAMN06265338_11456</name>
</gene>
<dbReference type="PIRSF" id="PIRSF000443">
    <property type="entry name" value="Homoser_Ac_trans"/>
    <property type="match status" value="1"/>
</dbReference>